<dbReference type="EMBL" id="CP012502">
    <property type="protein sequence ID" value="AOM82742.1"/>
    <property type="molecule type" value="Genomic_DNA"/>
</dbReference>
<name>A0A1D7QUQ0_9BACI</name>
<comment type="catalytic activity">
    <reaction evidence="7 12 14">
        <text>meso-2,6-diaminopimelate + H(+) = L-lysine + CO2</text>
        <dbReference type="Rhea" id="RHEA:15101"/>
        <dbReference type="ChEBI" id="CHEBI:15378"/>
        <dbReference type="ChEBI" id="CHEBI:16526"/>
        <dbReference type="ChEBI" id="CHEBI:32551"/>
        <dbReference type="ChEBI" id="CHEBI:57791"/>
        <dbReference type="EC" id="4.1.1.20"/>
    </reaction>
</comment>
<dbReference type="RefSeq" id="WP_069364796.1">
    <property type="nucleotide sequence ID" value="NZ_CP012502.1"/>
</dbReference>
<accession>A0A1D7QUQ0</accession>
<keyword evidence="18" id="KW-1185">Reference proteome</keyword>
<evidence type="ECO:0000313" key="18">
    <source>
        <dbReference type="Proteomes" id="UP000094463"/>
    </source>
</evidence>
<evidence type="ECO:0000256" key="1">
    <source>
        <dbReference type="ARBA" id="ARBA00001933"/>
    </source>
</evidence>
<evidence type="ECO:0000256" key="13">
    <source>
        <dbReference type="PIRSR" id="PIRSR600183-50"/>
    </source>
</evidence>
<evidence type="ECO:0000256" key="5">
    <source>
        <dbReference type="ARBA" id="ARBA00023154"/>
    </source>
</evidence>
<dbReference type="PANTHER" id="PTHR43727">
    <property type="entry name" value="DIAMINOPIMELATE DECARBOXYLASE"/>
    <property type="match status" value="1"/>
</dbReference>
<dbReference type="STRING" id="632773.BBEV_1379"/>
<evidence type="ECO:0000256" key="14">
    <source>
        <dbReference type="RuleBase" id="RU003738"/>
    </source>
</evidence>
<dbReference type="InterPro" id="IPR009006">
    <property type="entry name" value="Ala_racemase/Decarboxylase_C"/>
</dbReference>
<comment type="function">
    <text evidence="12">Specifically catalyzes the decarboxylation of meso-diaminopimelate (meso-DAP) to L-lysine.</text>
</comment>
<organism evidence="17 18">
    <name type="scientific">Salisediminibacterium beveridgei</name>
    <dbReference type="NCBI Taxonomy" id="632773"/>
    <lineage>
        <taxon>Bacteria</taxon>
        <taxon>Bacillati</taxon>
        <taxon>Bacillota</taxon>
        <taxon>Bacilli</taxon>
        <taxon>Bacillales</taxon>
        <taxon>Bacillaceae</taxon>
        <taxon>Salisediminibacterium</taxon>
    </lineage>
</organism>
<feature type="domain" description="Orn/DAP/Arg decarboxylase 2 N-terminal" evidence="16">
    <location>
        <begin position="39"/>
        <end position="296"/>
    </location>
</feature>
<dbReference type="FunFam" id="3.20.20.10:FF:000003">
    <property type="entry name" value="Diaminopimelate decarboxylase"/>
    <property type="match status" value="1"/>
</dbReference>
<dbReference type="GO" id="GO:0030170">
    <property type="term" value="F:pyridoxal phosphate binding"/>
    <property type="evidence" value="ECO:0007669"/>
    <property type="project" value="UniProtKB-UniRule"/>
</dbReference>
<dbReference type="PANTHER" id="PTHR43727:SF2">
    <property type="entry name" value="GROUP IV DECARBOXYLASE"/>
    <property type="match status" value="1"/>
</dbReference>
<evidence type="ECO:0000256" key="7">
    <source>
        <dbReference type="ARBA" id="ARBA00050464"/>
    </source>
</evidence>
<dbReference type="SUPFAM" id="SSF51419">
    <property type="entry name" value="PLP-binding barrel"/>
    <property type="match status" value="1"/>
</dbReference>
<comment type="cofactor">
    <cofactor evidence="1 12 13 14">
        <name>pyridoxal 5'-phosphate</name>
        <dbReference type="ChEBI" id="CHEBI:597326"/>
    </cofactor>
</comment>
<dbReference type="InterPro" id="IPR029066">
    <property type="entry name" value="PLP-binding_barrel"/>
</dbReference>
<evidence type="ECO:0000256" key="3">
    <source>
        <dbReference type="ARBA" id="ARBA00022793"/>
    </source>
</evidence>
<keyword evidence="3 12" id="KW-0210">Decarboxylase</keyword>
<feature type="binding site" evidence="12">
    <location>
        <begin position="290"/>
        <end position="293"/>
    </location>
    <ligand>
        <name>pyridoxal 5'-phosphate</name>
        <dbReference type="ChEBI" id="CHEBI:597326"/>
    </ligand>
</feature>
<feature type="binding site" evidence="12">
    <location>
        <position position="330"/>
    </location>
    <ligand>
        <name>substrate</name>
    </ligand>
</feature>
<gene>
    <name evidence="12 17" type="primary">lysA</name>
    <name evidence="17" type="ORF">BBEV_1379</name>
</gene>
<keyword evidence="2 12" id="KW-0028">Amino-acid biosynthesis</keyword>
<dbReference type="Pfam" id="PF00278">
    <property type="entry name" value="Orn_DAP_Arg_deC"/>
    <property type="match status" value="1"/>
</dbReference>
<dbReference type="Pfam" id="PF02784">
    <property type="entry name" value="Orn_Arg_deC_N"/>
    <property type="match status" value="1"/>
</dbReference>
<reference evidence="17 18" key="1">
    <citation type="submission" date="2015-08" db="EMBL/GenBank/DDBJ databases">
        <title>The complete genome sequence of Bacillus beveridgei MLTeJB.</title>
        <authorList>
            <person name="Hanson T.E."/>
            <person name="Mesa C."/>
            <person name="Basesman S.M."/>
            <person name="Oremland R.S."/>
        </authorList>
    </citation>
    <scope>NUCLEOTIDE SEQUENCE [LARGE SCALE GENOMIC DNA]</scope>
    <source>
        <strain evidence="17 18">MLTeJB</strain>
    </source>
</reference>
<evidence type="ECO:0000259" key="15">
    <source>
        <dbReference type="Pfam" id="PF00278"/>
    </source>
</evidence>
<dbReference type="Gene3D" id="2.40.37.10">
    <property type="entry name" value="Lyase, Ornithine Decarboxylase, Chain A, domain 1"/>
    <property type="match status" value="1"/>
</dbReference>
<sequence length="444" mass="49664">MGLYGTSRFNDYGHLTIGEVDVTHLAEKYGTPLYIYDVADIRQRAHDFKKAFETENVSYQVAYASKAFSCVAMFQLADELGLSLDVCSGGELYTALEAGFPVERIHFHGNNKTPDELEMAVEKQIGCIVVDNFTELTWLMAITEANKQSVDVLIRITPGVEAHTHEYISTGQEDSKFGFDLNSQQATKAIQMIMAHDHVKLLGVHSHIGSQIFKTEGFEHTVKEIYKSLSFWKEELDYEPDVLNVGGGFGIRYSTHDEPLPLGKYIEKTVQAAKQEADSRGMKVPEIWIEPGRAMVGEAGTTMYSIGSRKEIPTLRTYLSVDGGMTDNIRPALYQAEYEAVVANKGNEPEEELVSIAGRCCESGDMLIWDLKIPHTVPGDLLAVSSTGAYGYAMASNYNRMLRPAVVFVEDGHHECVIEREQYEDLVRKESRYSRINPVLKRMG</sequence>
<feature type="modified residue" description="N6-(pyridoxal phosphate)lysine" evidence="12 13">
    <location>
        <position position="66"/>
    </location>
</feature>
<evidence type="ECO:0000256" key="12">
    <source>
        <dbReference type="HAMAP-Rule" id="MF_02120"/>
    </source>
</evidence>
<feature type="binding site" evidence="12">
    <location>
        <position position="390"/>
    </location>
    <ligand>
        <name>substrate</name>
    </ligand>
</feature>
<keyword evidence="6 12" id="KW-0456">Lyase</keyword>
<evidence type="ECO:0000256" key="10">
    <source>
        <dbReference type="ARBA" id="ARBA00066427"/>
    </source>
</evidence>
<dbReference type="FunFam" id="2.40.37.10:FF:000003">
    <property type="entry name" value="Diaminopimelate decarboxylase"/>
    <property type="match status" value="1"/>
</dbReference>
<evidence type="ECO:0000313" key="17">
    <source>
        <dbReference type="EMBL" id="AOM82742.1"/>
    </source>
</evidence>
<evidence type="ECO:0000256" key="2">
    <source>
        <dbReference type="ARBA" id="ARBA00022605"/>
    </source>
</evidence>
<dbReference type="OrthoDB" id="9802241at2"/>
<evidence type="ECO:0000256" key="6">
    <source>
        <dbReference type="ARBA" id="ARBA00023239"/>
    </source>
</evidence>
<feature type="binding site" evidence="12">
    <location>
        <position position="293"/>
    </location>
    <ligand>
        <name>substrate</name>
    </ligand>
</feature>
<dbReference type="PRINTS" id="PR01181">
    <property type="entry name" value="DAPDCRBXLASE"/>
</dbReference>
<feature type="binding site" evidence="12">
    <location>
        <position position="248"/>
    </location>
    <ligand>
        <name>pyridoxal 5'-phosphate</name>
        <dbReference type="ChEBI" id="CHEBI:597326"/>
    </ligand>
</feature>
<dbReference type="PATRIC" id="fig|632773.3.peg.1454"/>
<keyword evidence="4 12" id="KW-0663">Pyridoxal phosphate</keyword>
<dbReference type="InterPro" id="IPR022644">
    <property type="entry name" value="De-COase2_N"/>
</dbReference>
<feature type="binding site" evidence="12">
    <location>
        <position position="334"/>
    </location>
    <ligand>
        <name>substrate</name>
    </ligand>
</feature>
<comment type="pathway">
    <text evidence="8 12 14">Amino-acid biosynthesis; L-lysine biosynthesis via DAP pathway; L-lysine from DL-2,6-diaminopimelate: step 1/1.</text>
</comment>
<feature type="domain" description="Orn/DAP/Arg decarboxylase 2 C-terminal" evidence="15">
    <location>
        <begin position="34"/>
        <end position="388"/>
    </location>
</feature>
<dbReference type="InterPro" id="IPR002986">
    <property type="entry name" value="DAP_deCOOHase_LysA"/>
</dbReference>
<comment type="similarity">
    <text evidence="9 12">Belongs to the Orn/Lys/Arg decarboxylase class-II family. LysA subfamily.</text>
</comment>
<dbReference type="UniPathway" id="UPA00034">
    <property type="reaction ID" value="UER00027"/>
</dbReference>
<dbReference type="InterPro" id="IPR022643">
    <property type="entry name" value="De-COase2_C"/>
</dbReference>
<dbReference type="PRINTS" id="PR01179">
    <property type="entry name" value="ODADCRBXLASE"/>
</dbReference>
<protein>
    <recommendedName>
        <fullName evidence="11 12">Diaminopimelate decarboxylase</fullName>
        <shortName evidence="12">DAP decarboxylase</shortName>
        <shortName evidence="12">DAPDC</shortName>
        <ecNumber evidence="10 12">4.1.1.20</ecNumber>
    </recommendedName>
</protein>
<dbReference type="InterPro" id="IPR000183">
    <property type="entry name" value="Orn/DAP/Arg_de-COase"/>
</dbReference>
<comment type="subunit">
    <text evidence="12">Homodimer.</text>
</comment>
<evidence type="ECO:0000259" key="16">
    <source>
        <dbReference type="Pfam" id="PF02784"/>
    </source>
</evidence>
<feature type="binding site" evidence="12">
    <location>
        <position position="362"/>
    </location>
    <ligand>
        <name>substrate</name>
    </ligand>
</feature>
<dbReference type="CDD" id="cd06828">
    <property type="entry name" value="PLPDE_III_DapDC"/>
    <property type="match status" value="1"/>
</dbReference>
<evidence type="ECO:0000256" key="8">
    <source>
        <dbReference type="ARBA" id="ARBA00060643"/>
    </source>
</evidence>
<dbReference type="AlphaFoldDB" id="A0A1D7QUQ0"/>
<evidence type="ECO:0000256" key="4">
    <source>
        <dbReference type="ARBA" id="ARBA00022898"/>
    </source>
</evidence>
<feature type="binding site" evidence="12">
    <location>
        <position position="390"/>
    </location>
    <ligand>
        <name>pyridoxal 5'-phosphate</name>
        <dbReference type="ChEBI" id="CHEBI:597326"/>
    </ligand>
</feature>
<evidence type="ECO:0000256" key="11">
    <source>
        <dbReference type="ARBA" id="ARBA00074972"/>
    </source>
</evidence>
<dbReference type="SUPFAM" id="SSF50621">
    <property type="entry name" value="Alanine racemase C-terminal domain-like"/>
    <property type="match status" value="1"/>
</dbReference>
<feature type="active site" description="Proton donor" evidence="13">
    <location>
        <position position="361"/>
    </location>
</feature>
<dbReference type="EC" id="4.1.1.20" evidence="10 12"/>
<dbReference type="Proteomes" id="UP000094463">
    <property type="component" value="Chromosome"/>
</dbReference>
<dbReference type="GO" id="GO:0008836">
    <property type="term" value="F:diaminopimelate decarboxylase activity"/>
    <property type="evidence" value="ECO:0007669"/>
    <property type="project" value="UniProtKB-UniRule"/>
</dbReference>
<proteinExistence type="inferred from homology"/>
<dbReference type="Gene3D" id="3.20.20.10">
    <property type="entry name" value="Alanine racemase"/>
    <property type="match status" value="1"/>
</dbReference>
<dbReference type="GO" id="GO:0009089">
    <property type="term" value="P:lysine biosynthetic process via diaminopimelate"/>
    <property type="evidence" value="ECO:0007669"/>
    <property type="project" value="UniProtKB-UniRule"/>
</dbReference>
<dbReference type="KEGG" id="bbev:BBEV_1379"/>
<dbReference type="HAMAP" id="MF_02120">
    <property type="entry name" value="LysA"/>
    <property type="match status" value="1"/>
</dbReference>
<evidence type="ECO:0000256" key="9">
    <source>
        <dbReference type="ARBA" id="ARBA00060983"/>
    </source>
</evidence>
<keyword evidence="5 12" id="KW-0457">Lysine biosynthesis</keyword>
<dbReference type="NCBIfam" id="TIGR01048">
    <property type="entry name" value="lysA"/>
    <property type="match status" value="1"/>
</dbReference>